<feature type="compositionally biased region" description="Polar residues" evidence="3">
    <location>
        <begin position="33"/>
        <end position="46"/>
    </location>
</feature>
<dbReference type="InterPro" id="IPR051261">
    <property type="entry name" value="NLR"/>
</dbReference>
<protein>
    <submittedName>
        <fullName evidence="4">Uncharacterized protein</fullName>
    </submittedName>
</protein>
<proteinExistence type="predicted"/>
<reference evidence="4 5" key="1">
    <citation type="submission" date="2018-11" db="EMBL/GenBank/DDBJ databases">
        <authorList>
            <person name="Lopez-Roques C."/>
            <person name="Donnadieu C."/>
            <person name="Bouchez O."/>
            <person name="Klopp C."/>
            <person name="Cabau C."/>
            <person name="Zahm M."/>
        </authorList>
    </citation>
    <scope>NUCLEOTIDE SEQUENCE [LARGE SCALE GENOMIC DNA]</scope>
    <source>
        <strain evidence="4">RS831</strain>
        <tissue evidence="4">Whole body</tissue>
    </source>
</reference>
<evidence type="ECO:0000313" key="4">
    <source>
        <dbReference type="EMBL" id="RVE60736.1"/>
    </source>
</evidence>
<sequence>MKMSCSEEEDDIDKSSGFSDGSLKRTKSKESLSKFTTEASNTLDQQLTEKDQSSDSSCASVKSDRSKNLNPHFKNEPGPSESKKMETTVFEEMSEEVLNELYLDQYKTSREGRWRLIPAVRNCRKFRMGFVSKPSEDDSNIEFSCYELSKIDCEAVAFALKSNPSHLTELDLSGTILLDSAVKILCAGLKSQNCKLETLRLKSCSLSEKSCADLVSGLKSNPSHLTELVLDGNNLQDSGILHLCSFLESPDCKLKTLSLRLQTEDSEVGEMLSVKYKL</sequence>
<dbReference type="Proteomes" id="UP000283210">
    <property type="component" value="Chromosome 18"/>
</dbReference>
<evidence type="ECO:0000313" key="5">
    <source>
        <dbReference type="Proteomes" id="UP000283210"/>
    </source>
</evidence>
<evidence type="ECO:0000256" key="2">
    <source>
        <dbReference type="ARBA" id="ARBA00022737"/>
    </source>
</evidence>
<dbReference type="SMART" id="SM00368">
    <property type="entry name" value="LRR_RI"/>
    <property type="match status" value="3"/>
</dbReference>
<accession>A0A437CD50</accession>
<feature type="region of interest" description="Disordered" evidence="3">
    <location>
        <begin position="1"/>
        <end position="87"/>
    </location>
</feature>
<dbReference type="InterPro" id="IPR032675">
    <property type="entry name" value="LRR_dom_sf"/>
</dbReference>
<reference evidence="4 5" key="2">
    <citation type="submission" date="2019-01" db="EMBL/GenBank/DDBJ databases">
        <title>A chromosome length genome reference of the Java medaka (oryzias javanicus).</title>
        <authorList>
            <person name="Herpin A."/>
            <person name="Takehana Y."/>
            <person name="Naruse K."/>
            <person name="Ansai S."/>
            <person name="Kawaguchi M."/>
        </authorList>
    </citation>
    <scope>NUCLEOTIDE SEQUENCE [LARGE SCALE GENOMIC DNA]</scope>
    <source>
        <strain evidence="4">RS831</strain>
        <tissue evidence="4">Whole body</tissue>
    </source>
</reference>
<feature type="compositionally biased region" description="Acidic residues" evidence="3">
    <location>
        <begin position="1"/>
        <end position="12"/>
    </location>
</feature>
<evidence type="ECO:0000256" key="3">
    <source>
        <dbReference type="SAM" id="MobiDB-lite"/>
    </source>
</evidence>
<dbReference type="Gene3D" id="3.80.10.10">
    <property type="entry name" value="Ribonuclease Inhibitor"/>
    <property type="match status" value="1"/>
</dbReference>
<keyword evidence="1" id="KW-0433">Leucine-rich repeat</keyword>
<keyword evidence="2" id="KW-0677">Repeat</keyword>
<keyword evidence="5" id="KW-1185">Reference proteome</keyword>
<dbReference type="SUPFAM" id="SSF52047">
    <property type="entry name" value="RNI-like"/>
    <property type="match status" value="1"/>
</dbReference>
<dbReference type="AlphaFoldDB" id="A0A437CD50"/>
<dbReference type="EMBL" id="CM012454">
    <property type="protein sequence ID" value="RVE60736.1"/>
    <property type="molecule type" value="Genomic_DNA"/>
</dbReference>
<gene>
    <name evidence="4" type="ORF">OJAV_G00184030</name>
</gene>
<dbReference type="PANTHER" id="PTHR24106">
    <property type="entry name" value="NACHT, LRR AND CARD DOMAINS-CONTAINING"/>
    <property type="match status" value="1"/>
</dbReference>
<organism evidence="4 5">
    <name type="scientific">Oryzias javanicus</name>
    <name type="common">Javanese ricefish</name>
    <name type="synonym">Aplocheilus javanicus</name>
    <dbReference type="NCBI Taxonomy" id="123683"/>
    <lineage>
        <taxon>Eukaryota</taxon>
        <taxon>Metazoa</taxon>
        <taxon>Chordata</taxon>
        <taxon>Craniata</taxon>
        <taxon>Vertebrata</taxon>
        <taxon>Euteleostomi</taxon>
        <taxon>Actinopterygii</taxon>
        <taxon>Neopterygii</taxon>
        <taxon>Teleostei</taxon>
        <taxon>Neoteleostei</taxon>
        <taxon>Acanthomorphata</taxon>
        <taxon>Ovalentaria</taxon>
        <taxon>Atherinomorphae</taxon>
        <taxon>Beloniformes</taxon>
        <taxon>Adrianichthyidae</taxon>
        <taxon>Oryziinae</taxon>
        <taxon>Oryzias</taxon>
    </lineage>
</organism>
<evidence type="ECO:0000256" key="1">
    <source>
        <dbReference type="ARBA" id="ARBA00022614"/>
    </source>
</evidence>
<name>A0A437CD50_ORYJA</name>
<dbReference type="OrthoDB" id="120976at2759"/>